<dbReference type="AlphaFoldDB" id="A0A810QA31"/>
<gene>
    <name evidence="2" type="ORF">MM50RIKEN_11860</name>
</gene>
<dbReference type="InterPro" id="IPR024079">
    <property type="entry name" value="MetalloPept_cat_dom_sf"/>
</dbReference>
<feature type="chain" id="PRO_5032722053" description="Peptidase M10 metallopeptidase domain-containing protein" evidence="1">
    <location>
        <begin position="28"/>
        <end position="204"/>
    </location>
</feature>
<reference evidence="2" key="1">
    <citation type="submission" date="2020-09" db="EMBL/GenBank/DDBJ databases">
        <title>New species isolated from human feces.</title>
        <authorList>
            <person name="Kitahara M."/>
            <person name="Shigeno Y."/>
            <person name="Shime M."/>
            <person name="Matsumoto Y."/>
            <person name="Nakamura S."/>
            <person name="Motooka D."/>
            <person name="Fukuoka S."/>
            <person name="Nishikawa H."/>
            <person name="Benno Y."/>
        </authorList>
    </citation>
    <scope>NUCLEOTIDE SEQUENCE</scope>
    <source>
        <strain evidence="2">MM50</strain>
    </source>
</reference>
<evidence type="ECO:0000313" key="2">
    <source>
        <dbReference type="EMBL" id="BCK81423.1"/>
    </source>
</evidence>
<dbReference type="Proteomes" id="UP000681035">
    <property type="component" value="Chromosome"/>
</dbReference>
<protein>
    <recommendedName>
        <fullName evidence="4">Peptidase M10 metallopeptidase domain-containing protein</fullName>
    </recommendedName>
</protein>
<organism evidence="2 3">
    <name type="scientific">Vescimonas coprocola</name>
    <dbReference type="NCBI Taxonomy" id="2714355"/>
    <lineage>
        <taxon>Bacteria</taxon>
        <taxon>Bacillati</taxon>
        <taxon>Bacillota</taxon>
        <taxon>Clostridia</taxon>
        <taxon>Eubacteriales</taxon>
        <taxon>Oscillospiraceae</taxon>
        <taxon>Vescimonas</taxon>
    </lineage>
</organism>
<evidence type="ECO:0000313" key="3">
    <source>
        <dbReference type="Proteomes" id="UP000681035"/>
    </source>
</evidence>
<proteinExistence type="predicted"/>
<evidence type="ECO:0000256" key="1">
    <source>
        <dbReference type="SAM" id="SignalP"/>
    </source>
</evidence>
<sequence length="204" mass="22486">MKSLHKFTSLALLMLFVSMFFVEDAFACSGAYYGWKWANNKNATGLTAKMCSRDFYYNLDASKSIFTWNNISSKVKISQYTFSGDSDNTGDINFHSVELTGTTIGRAHLYKKNVLGGYSEIDISSSSAQVVQARIDLDPSLLDASNSTQKTKTVIHETGHALALMHPLLNNCTARAVMQQSSSGYANTTVNQHDKNNLIAKWGS</sequence>
<dbReference type="Gene3D" id="3.40.390.10">
    <property type="entry name" value="Collagenase (Catalytic Domain)"/>
    <property type="match status" value="1"/>
</dbReference>
<dbReference type="RefSeq" id="WP_213542157.1">
    <property type="nucleotide sequence ID" value="NZ_AP023418.1"/>
</dbReference>
<accession>A0A810QA31</accession>
<name>A0A810QA31_9FIRM</name>
<keyword evidence="3" id="KW-1185">Reference proteome</keyword>
<keyword evidence="1" id="KW-0732">Signal</keyword>
<evidence type="ECO:0008006" key="4">
    <source>
        <dbReference type="Google" id="ProtNLM"/>
    </source>
</evidence>
<feature type="signal peptide" evidence="1">
    <location>
        <begin position="1"/>
        <end position="27"/>
    </location>
</feature>
<dbReference type="SUPFAM" id="SSF55486">
    <property type="entry name" value="Metalloproteases ('zincins'), catalytic domain"/>
    <property type="match status" value="1"/>
</dbReference>
<dbReference type="EMBL" id="AP023418">
    <property type="protein sequence ID" value="BCK81423.1"/>
    <property type="molecule type" value="Genomic_DNA"/>
</dbReference>
<dbReference type="GO" id="GO:0008237">
    <property type="term" value="F:metallopeptidase activity"/>
    <property type="evidence" value="ECO:0007669"/>
    <property type="project" value="InterPro"/>
</dbReference>
<dbReference type="KEGG" id="vcop:MM50RIKEN_11860"/>